<dbReference type="SUPFAM" id="SSF49785">
    <property type="entry name" value="Galactose-binding domain-like"/>
    <property type="match status" value="1"/>
</dbReference>
<gene>
    <name evidence="3" type="ORF">SAMN05192557_0909</name>
</gene>
<proteinExistence type="predicted"/>
<dbReference type="PANTHER" id="PTHR43056">
    <property type="entry name" value="PEPTIDASE S9 PROLYL OLIGOPEPTIDASE"/>
    <property type="match status" value="1"/>
</dbReference>
<dbReference type="Pfam" id="PF02129">
    <property type="entry name" value="Peptidase_S15"/>
    <property type="match status" value="1"/>
</dbReference>
<dbReference type="InterPro" id="IPR013736">
    <property type="entry name" value="Xaa-Pro_dipept_C"/>
</dbReference>
<dbReference type="GO" id="GO:0008239">
    <property type="term" value="F:dipeptidyl-peptidase activity"/>
    <property type="evidence" value="ECO:0007669"/>
    <property type="project" value="InterPro"/>
</dbReference>
<dbReference type="Gene3D" id="1.10.3020.10">
    <property type="entry name" value="alpha-amino acid ester hydrolase ( Helical cap domain)"/>
    <property type="match status" value="1"/>
</dbReference>
<feature type="domain" description="Xaa-Pro dipeptidyl-peptidase C-terminal" evidence="2">
    <location>
        <begin position="293"/>
        <end position="544"/>
    </location>
</feature>
<protein>
    <recommendedName>
        <fullName evidence="2">Xaa-Pro dipeptidyl-peptidase C-terminal domain-containing protein</fullName>
    </recommendedName>
</protein>
<evidence type="ECO:0000313" key="4">
    <source>
        <dbReference type="Proteomes" id="UP000243605"/>
    </source>
</evidence>
<dbReference type="SUPFAM" id="SSF53474">
    <property type="entry name" value="alpha/beta-Hydrolases"/>
    <property type="match status" value="1"/>
</dbReference>
<dbReference type="Proteomes" id="UP000243605">
    <property type="component" value="Unassembled WGS sequence"/>
</dbReference>
<evidence type="ECO:0000259" key="2">
    <source>
        <dbReference type="SMART" id="SM00939"/>
    </source>
</evidence>
<dbReference type="InterPro" id="IPR000383">
    <property type="entry name" value="Xaa-Pro-like_dom"/>
</dbReference>
<dbReference type="Gene3D" id="2.60.120.260">
    <property type="entry name" value="Galactose-binding domain-like"/>
    <property type="match status" value="1"/>
</dbReference>
<dbReference type="InterPro" id="IPR029058">
    <property type="entry name" value="AB_hydrolase_fold"/>
</dbReference>
<dbReference type="PANTHER" id="PTHR43056:SF10">
    <property type="entry name" value="COCE_NOND FAMILY, PUTATIVE (AFU_ORTHOLOGUE AFUA_7G00600)-RELATED"/>
    <property type="match status" value="1"/>
</dbReference>
<accession>A0A662Z2J4</accession>
<dbReference type="Gene3D" id="3.40.50.1820">
    <property type="entry name" value="alpha/beta hydrolase"/>
    <property type="match status" value="1"/>
</dbReference>
<dbReference type="InterPro" id="IPR050585">
    <property type="entry name" value="Xaa-Pro_dipeptidyl-ppase/CocE"/>
</dbReference>
<dbReference type="NCBIfam" id="TIGR00976">
    <property type="entry name" value="CocE_NonD"/>
    <property type="match status" value="1"/>
</dbReference>
<dbReference type="InterPro" id="IPR008979">
    <property type="entry name" value="Galactose-bd-like_sf"/>
</dbReference>
<dbReference type="SMART" id="SM00939">
    <property type="entry name" value="PepX_C"/>
    <property type="match status" value="1"/>
</dbReference>
<organism evidence="3 4">
    <name type="scientific">Aliicoccus persicus</name>
    <dbReference type="NCBI Taxonomy" id="930138"/>
    <lineage>
        <taxon>Bacteria</taxon>
        <taxon>Bacillati</taxon>
        <taxon>Bacillota</taxon>
        <taxon>Bacilli</taxon>
        <taxon>Bacillales</taxon>
        <taxon>Staphylococcaceae</taxon>
        <taxon>Aliicoccus</taxon>
    </lineage>
</organism>
<name>A0A662Z2J4_9STAP</name>
<dbReference type="AlphaFoldDB" id="A0A662Z2J4"/>
<sequence>MSQVTITRDVRVPMRDNVELSADIYMPEQTPASGIVLRTPYGKLSKAQHDNGMFFAENGYVVMYMDVRGRGDSDGEFSPYRNDGIDGYDSIEWLAAQEYCNGIVGTMGGSYLGHVQFLTALHQPPSLKAMIPIVSPSDPFVEWPTGVPSPHHMCWLFMVGGRQMQNVDVVDWEQVYKTLPIEKMDEVTGRYSKHWKEEMQHNTFDDYWDHVAYQQKFDRIDIPALHISGWYDDEQVGTPLNFTRMFNPTTEKNYAKDNYLLMGPWPHGINQSTSLGELEFGPDSLIDLKGYQLKFFDKYLKGIDNDFGEDKKNVDIFLMGHNKWVKEENWPLPDAVPTKYYILSERGANSRFGDGKLTTDASEVKFGSDSYDYDPLDPVPFVTDVVSSQIGGADDYSSIERRDDVLVYSTDELTEDTAVVGPLRAKLYVTSDCKDTDFMVKLLDVHPNGKAIRMMDGMTRMRYREGMEKEVLMTPGEVYEVEVDVWNTSNVFKAGHKIRIEISSSAFPKYDRNLNTGESLATSETVKVAHNKVFFDKDQLSYIELPIKSLK</sequence>
<evidence type="ECO:0000256" key="1">
    <source>
        <dbReference type="ARBA" id="ARBA00022801"/>
    </source>
</evidence>
<dbReference type="RefSeq" id="WP_091474325.1">
    <property type="nucleotide sequence ID" value="NZ_FOIT01000002.1"/>
</dbReference>
<evidence type="ECO:0000313" key="3">
    <source>
        <dbReference type="EMBL" id="SEV94216.1"/>
    </source>
</evidence>
<dbReference type="Pfam" id="PF08530">
    <property type="entry name" value="PepX_C"/>
    <property type="match status" value="1"/>
</dbReference>
<reference evidence="3 4" key="1">
    <citation type="submission" date="2016-10" db="EMBL/GenBank/DDBJ databases">
        <authorList>
            <person name="Varghese N."/>
            <person name="Submissions S."/>
        </authorList>
    </citation>
    <scope>NUCLEOTIDE SEQUENCE [LARGE SCALE GENOMIC DNA]</scope>
    <source>
        <strain evidence="3 4">IBRC-M10081</strain>
    </source>
</reference>
<dbReference type="EMBL" id="FOIT01000002">
    <property type="protein sequence ID" value="SEV94216.1"/>
    <property type="molecule type" value="Genomic_DNA"/>
</dbReference>
<keyword evidence="4" id="KW-1185">Reference proteome</keyword>
<dbReference type="OrthoDB" id="319764at2"/>
<keyword evidence="1" id="KW-0378">Hydrolase</keyword>
<dbReference type="InterPro" id="IPR005674">
    <property type="entry name" value="CocE/Ser_esterase"/>
</dbReference>